<keyword evidence="6" id="KW-1185">Reference proteome</keyword>
<name>A0A7Y9PJN6_9BACT</name>
<proteinExistence type="predicted"/>
<reference evidence="5 6" key="1">
    <citation type="submission" date="2020-07" db="EMBL/GenBank/DDBJ databases">
        <title>Genomic Encyclopedia of Type Strains, Phase IV (KMG-V): Genome sequencing to study the core and pangenomes of soil and plant-associated prokaryotes.</title>
        <authorList>
            <person name="Whitman W."/>
        </authorList>
    </citation>
    <scope>NUCLEOTIDE SEQUENCE [LARGE SCALE GENOMIC DNA]</scope>
    <source>
        <strain evidence="5 6">X4EP2</strain>
    </source>
</reference>
<dbReference type="PANTHER" id="PTHR30404:SF0">
    <property type="entry name" value="N-ACETYLMURAMOYL-L-ALANINE AMIDASE AMIC"/>
    <property type="match status" value="1"/>
</dbReference>
<sequence length="294" mass="31658">MTQPTLTPSRQQLVRRLTPSRWWQNSPTPHKIPTIWPLSVLRRHPERSEGPLYFAFVLLLGTATALAQITPPSTPYVNRNLIVLDPAHGGQDNGPTLNGQPEKNITLALSNALRTALTTRGFTVVSTRDADLPATTPLLTTDQRAGTANHLRPVACIVLHATTSGSGIHLITSSLTPSTEPYESSTTIPWDTAQTLYLSQSLHLANDLGLALLRVKIPVLLIRTALPPLDNLTCPAVAIEIAPLIASGQKNIPVTDASYQQRLADTIAAALLNWRDLTHPSPKPVTAPTAGVTP</sequence>
<comment type="catalytic activity">
    <reaction evidence="1">
        <text>Hydrolyzes the link between N-acetylmuramoyl residues and L-amino acid residues in certain cell-wall glycopeptides.</text>
        <dbReference type="EC" id="3.5.1.28"/>
    </reaction>
</comment>
<evidence type="ECO:0000256" key="3">
    <source>
        <dbReference type="ARBA" id="ARBA00022801"/>
    </source>
</evidence>
<dbReference type="EMBL" id="JACCCW010000002">
    <property type="protein sequence ID" value="NYF81140.1"/>
    <property type="molecule type" value="Genomic_DNA"/>
</dbReference>
<evidence type="ECO:0000313" key="5">
    <source>
        <dbReference type="EMBL" id="NYF81140.1"/>
    </source>
</evidence>
<gene>
    <name evidence="5" type="ORF">HDF17_003460</name>
</gene>
<dbReference type="SUPFAM" id="SSF53187">
    <property type="entry name" value="Zn-dependent exopeptidases"/>
    <property type="match status" value="1"/>
</dbReference>
<dbReference type="Gene3D" id="3.40.630.40">
    <property type="entry name" value="Zn-dependent exopeptidases"/>
    <property type="match status" value="1"/>
</dbReference>
<keyword evidence="3 5" id="KW-0378">Hydrolase</keyword>
<dbReference type="AlphaFoldDB" id="A0A7Y9PJN6"/>
<dbReference type="PANTHER" id="PTHR30404">
    <property type="entry name" value="N-ACETYLMURAMOYL-L-ALANINE AMIDASE"/>
    <property type="match status" value="1"/>
</dbReference>
<evidence type="ECO:0000313" key="6">
    <source>
        <dbReference type="Proteomes" id="UP000589520"/>
    </source>
</evidence>
<dbReference type="InterPro" id="IPR002508">
    <property type="entry name" value="MurNAc-LAA_cat"/>
</dbReference>
<dbReference type="GO" id="GO:0009253">
    <property type="term" value="P:peptidoglycan catabolic process"/>
    <property type="evidence" value="ECO:0007669"/>
    <property type="project" value="InterPro"/>
</dbReference>
<dbReference type="RefSeq" id="WP_179492987.1">
    <property type="nucleotide sequence ID" value="NZ_JACCCW010000002.1"/>
</dbReference>
<dbReference type="Pfam" id="PF01520">
    <property type="entry name" value="Amidase_3"/>
    <property type="match status" value="1"/>
</dbReference>
<feature type="domain" description="MurNAc-LAA" evidence="4">
    <location>
        <begin position="82"/>
        <end position="272"/>
    </location>
</feature>
<evidence type="ECO:0000256" key="1">
    <source>
        <dbReference type="ARBA" id="ARBA00001561"/>
    </source>
</evidence>
<protein>
    <recommendedName>
        <fullName evidence="2">N-acetylmuramoyl-L-alanine amidase</fullName>
        <ecNumber evidence="2">3.5.1.28</ecNumber>
    </recommendedName>
</protein>
<dbReference type="CDD" id="cd02696">
    <property type="entry name" value="MurNAc-LAA"/>
    <property type="match status" value="1"/>
</dbReference>
<organism evidence="5 6">
    <name type="scientific">Granulicella arctica</name>
    <dbReference type="NCBI Taxonomy" id="940613"/>
    <lineage>
        <taxon>Bacteria</taxon>
        <taxon>Pseudomonadati</taxon>
        <taxon>Acidobacteriota</taxon>
        <taxon>Terriglobia</taxon>
        <taxon>Terriglobales</taxon>
        <taxon>Acidobacteriaceae</taxon>
        <taxon>Granulicella</taxon>
    </lineage>
</organism>
<dbReference type="EC" id="3.5.1.28" evidence="2"/>
<evidence type="ECO:0000259" key="4">
    <source>
        <dbReference type="Pfam" id="PF01520"/>
    </source>
</evidence>
<comment type="caution">
    <text evidence="5">The sequence shown here is derived from an EMBL/GenBank/DDBJ whole genome shotgun (WGS) entry which is preliminary data.</text>
</comment>
<dbReference type="Proteomes" id="UP000589520">
    <property type="component" value="Unassembled WGS sequence"/>
</dbReference>
<evidence type="ECO:0000256" key="2">
    <source>
        <dbReference type="ARBA" id="ARBA00011901"/>
    </source>
</evidence>
<dbReference type="GO" id="GO:0030288">
    <property type="term" value="C:outer membrane-bounded periplasmic space"/>
    <property type="evidence" value="ECO:0007669"/>
    <property type="project" value="TreeGrafter"/>
</dbReference>
<accession>A0A7Y9PJN6</accession>
<dbReference type="InterPro" id="IPR050695">
    <property type="entry name" value="N-acetylmuramoyl_amidase_3"/>
</dbReference>
<dbReference type="GO" id="GO:0008745">
    <property type="term" value="F:N-acetylmuramoyl-L-alanine amidase activity"/>
    <property type="evidence" value="ECO:0007669"/>
    <property type="project" value="UniProtKB-EC"/>
</dbReference>